<evidence type="ECO:0000256" key="7">
    <source>
        <dbReference type="RuleBase" id="RU363032"/>
    </source>
</evidence>
<feature type="transmembrane region" description="Helical" evidence="7">
    <location>
        <begin position="135"/>
        <end position="160"/>
    </location>
</feature>
<dbReference type="RefSeq" id="WP_066351197.1">
    <property type="nucleotide sequence ID" value="NZ_LOED01000002.1"/>
</dbReference>
<dbReference type="PROSITE" id="PS50928">
    <property type="entry name" value="ABC_TM1"/>
    <property type="match status" value="1"/>
</dbReference>
<evidence type="ECO:0000256" key="2">
    <source>
        <dbReference type="ARBA" id="ARBA00022448"/>
    </source>
</evidence>
<dbReference type="PATRIC" id="fig|520764.3.peg.317"/>
<dbReference type="Pfam" id="PF00528">
    <property type="entry name" value="BPD_transp_1"/>
    <property type="match status" value="1"/>
</dbReference>
<dbReference type="Pfam" id="PF19300">
    <property type="entry name" value="BPD_transp_1_N"/>
    <property type="match status" value="1"/>
</dbReference>
<feature type="transmembrane region" description="Helical" evidence="7">
    <location>
        <begin position="12"/>
        <end position="33"/>
    </location>
</feature>
<gene>
    <name evidence="9" type="primary">dppB_1</name>
    <name evidence="9" type="ORF">AN618_02970</name>
</gene>
<proteinExistence type="inferred from homology"/>
<evidence type="ECO:0000259" key="8">
    <source>
        <dbReference type="PROSITE" id="PS50928"/>
    </source>
</evidence>
<evidence type="ECO:0000256" key="6">
    <source>
        <dbReference type="ARBA" id="ARBA00023136"/>
    </source>
</evidence>
<protein>
    <submittedName>
        <fullName evidence="9">Dipeptide transport system permease protein DppB</fullName>
    </submittedName>
</protein>
<dbReference type="SUPFAM" id="SSF161098">
    <property type="entry name" value="MetI-like"/>
    <property type="match status" value="1"/>
</dbReference>
<keyword evidence="2 7" id="KW-0813">Transport</keyword>
<sequence length="314" mass="35088">MSDLLEYAVRKLIIGAFVVFVVTVVLFCIMQLMPGDPIQLISNPRIPPEKIAELKKHWGLDKPVYVQYFYWLFHILQGDFGTSITTGQKVITLIKARLPYTLLLAGGSLIFQYIIAIPLGLMAAYKEHSIFDSMVVVSTIIFWSIPSFWLGILLILIFSLKLKLLPVSGYDGLSSLILPLMTATLPNLASTLRLTRSEVLEVLREKYVSTAYAKGLSEKRVLIFHVLRNALIPVTLMFFLYLPWTVGGAVIIETIFSWPGMGRLLWTAISSQDFPVVQGIIFIIAILTVVSNIAGDIITACLDPRIRAEIRGES</sequence>
<accession>A0A140LDB6</accession>
<reference evidence="9 10" key="1">
    <citation type="submission" date="2015-12" db="EMBL/GenBank/DDBJ databases">
        <title>Draft genome sequnece of Fervidicola ferrireducens strain Y170.</title>
        <authorList>
            <person name="Patel B.K."/>
        </authorList>
    </citation>
    <scope>NUCLEOTIDE SEQUENCE [LARGE SCALE GENOMIC DNA]</scope>
    <source>
        <strain evidence="9 10">Y170</strain>
    </source>
</reference>
<dbReference type="GO" id="GO:0005886">
    <property type="term" value="C:plasma membrane"/>
    <property type="evidence" value="ECO:0007669"/>
    <property type="project" value="UniProtKB-SubCell"/>
</dbReference>
<dbReference type="Gene3D" id="1.10.3720.10">
    <property type="entry name" value="MetI-like"/>
    <property type="match status" value="1"/>
</dbReference>
<evidence type="ECO:0000313" key="9">
    <source>
        <dbReference type="EMBL" id="KXG78541.1"/>
    </source>
</evidence>
<dbReference type="InterPro" id="IPR000515">
    <property type="entry name" value="MetI-like"/>
</dbReference>
<comment type="similarity">
    <text evidence="7">Belongs to the binding-protein-dependent transport system permease family.</text>
</comment>
<dbReference type="Proteomes" id="UP000070427">
    <property type="component" value="Unassembled WGS sequence"/>
</dbReference>
<dbReference type="STRING" id="520764.AN618_02970"/>
<keyword evidence="3" id="KW-1003">Cell membrane</keyword>
<keyword evidence="4 7" id="KW-0812">Transmembrane</keyword>
<dbReference type="PANTHER" id="PTHR43163:SF6">
    <property type="entry name" value="DIPEPTIDE TRANSPORT SYSTEM PERMEASE PROTEIN DPPB-RELATED"/>
    <property type="match status" value="1"/>
</dbReference>
<dbReference type="CDD" id="cd06261">
    <property type="entry name" value="TM_PBP2"/>
    <property type="match status" value="1"/>
</dbReference>
<dbReference type="GO" id="GO:0055085">
    <property type="term" value="P:transmembrane transport"/>
    <property type="evidence" value="ECO:0007669"/>
    <property type="project" value="InterPro"/>
</dbReference>
<feature type="transmembrane region" description="Helical" evidence="7">
    <location>
        <begin position="276"/>
        <end position="302"/>
    </location>
</feature>
<keyword evidence="6 7" id="KW-0472">Membrane</keyword>
<feature type="transmembrane region" description="Helical" evidence="7">
    <location>
        <begin position="230"/>
        <end position="256"/>
    </location>
</feature>
<evidence type="ECO:0000256" key="3">
    <source>
        <dbReference type="ARBA" id="ARBA00022475"/>
    </source>
</evidence>
<dbReference type="InterPro" id="IPR045621">
    <property type="entry name" value="BPD_transp_1_N"/>
</dbReference>
<comment type="subcellular location">
    <subcellularLocation>
        <location evidence="1 7">Cell membrane</location>
        <topology evidence="1 7">Multi-pass membrane protein</topology>
    </subcellularLocation>
</comment>
<organism evidence="9 10">
    <name type="scientific">Fervidicola ferrireducens</name>
    <dbReference type="NCBI Taxonomy" id="520764"/>
    <lineage>
        <taxon>Bacteria</taxon>
        <taxon>Bacillati</taxon>
        <taxon>Bacillota</taxon>
        <taxon>Clostridia</taxon>
        <taxon>Thermosediminibacterales</taxon>
        <taxon>Thermosediminibacteraceae</taxon>
        <taxon>Fervidicola</taxon>
    </lineage>
</organism>
<dbReference type="EMBL" id="LOED01000002">
    <property type="protein sequence ID" value="KXG78541.1"/>
    <property type="molecule type" value="Genomic_DNA"/>
</dbReference>
<evidence type="ECO:0000256" key="5">
    <source>
        <dbReference type="ARBA" id="ARBA00022989"/>
    </source>
</evidence>
<evidence type="ECO:0000256" key="1">
    <source>
        <dbReference type="ARBA" id="ARBA00004651"/>
    </source>
</evidence>
<feature type="domain" description="ABC transmembrane type-1" evidence="8">
    <location>
        <begin position="98"/>
        <end position="295"/>
    </location>
</feature>
<evidence type="ECO:0000313" key="10">
    <source>
        <dbReference type="Proteomes" id="UP000070427"/>
    </source>
</evidence>
<keyword evidence="5 7" id="KW-1133">Transmembrane helix</keyword>
<dbReference type="InterPro" id="IPR035906">
    <property type="entry name" value="MetI-like_sf"/>
</dbReference>
<dbReference type="AlphaFoldDB" id="A0A140LDB6"/>
<keyword evidence="10" id="KW-1185">Reference proteome</keyword>
<name>A0A140LDB6_9FIRM</name>
<dbReference type="PANTHER" id="PTHR43163">
    <property type="entry name" value="DIPEPTIDE TRANSPORT SYSTEM PERMEASE PROTEIN DPPB-RELATED"/>
    <property type="match status" value="1"/>
</dbReference>
<dbReference type="OrthoDB" id="9773221at2"/>
<comment type="caution">
    <text evidence="9">The sequence shown here is derived from an EMBL/GenBank/DDBJ whole genome shotgun (WGS) entry which is preliminary data.</text>
</comment>
<evidence type="ECO:0000256" key="4">
    <source>
        <dbReference type="ARBA" id="ARBA00022692"/>
    </source>
</evidence>
<feature type="transmembrane region" description="Helical" evidence="7">
    <location>
        <begin position="102"/>
        <end position="123"/>
    </location>
</feature>
<dbReference type="InParanoid" id="A0A140LDB6"/>